<sequence>MNGYEVQPDALLSHADGSDSLADKFDQLERLLLQAKLDDECFGPLAKSYGTPKIYYDMLDECRALTRGAAAYLRQTSAGLHATHAIYNGTESGLSQGFSALGKDVQA</sequence>
<evidence type="ECO:0008006" key="3">
    <source>
        <dbReference type="Google" id="ProtNLM"/>
    </source>
</evidence>
<organism evidence="1 2">
    <name type="scientific">Allokutzneria multivorans</name>
    <dbReference type="NCBI Taxonomy" id="1142134"/>
    <lineage>
        <taxon>Bacteria</taxon>
        <taxon>Bacillati</taxon>
        <taxon>Actinomycetota</taxon>
        <taxon>Actinomycetes</taxon>
        <taxon>Pseudonocardiales</taxon>
        <taxon>Pseudonocardiaceae</taxon>
        <taxon>Allokutzneria</taxon>
    </lineage>
</organism>
<protein>
    <recommendedName>
        <fullName evidence="3">ESX-1 secretion-associated protein</fullName>
    </recommendedName>
</protein>
<comment type="caution">
    <text evidence="1">The sequence shown here is derived from an EMBL/GenBank/DDBJ whole genome shotgun (WGS) entry which is preliminary data.</text>
</comment>
<name>A0ABP7RUB3_9PSEU</name>
<dbReference type="RefSeq" id="WP_344873743.1">
    <property type="nucleotide sequence ID" value="NZ_BAABAL010000006.1"/>
</dbReference>
<evidence type="ECO:0000313" key="1">
    <source>
        <dbReference type="EMBL" id="GAA4002218.1"/>
    </source>
</evidence>
<keyword evidence="2" id="KW-1185">Reference proteome</keyword>
<accession>A0ABP7RUB3</accession>
<proteinExistence type="predicted"/>
<reference evidence="2" key="1">
    <citation type="journal article" date="2019" name="Int. J. Syst. Evol. Microbiol.">
        <title>The Global Catalogue of Microorganisms (GCM) 10K type strain sequencing project: providing services to taxonomists for standard genome sequencing and annotation.</title>
        <authorList>
            <consortium name="The Broad Institute Genomics Platform"/>
            <consortium name="The Broad Institute Genome Sequencing Center for Infectious Disease"/>
            <person name="Wu L."/>
            <person name="Ma J."/>
        </authorList>
    </citation>
    <scope>NUCLEOTIDE SEQUENCE [LARGE SCALE GENOMIC DNA]</scope>
    <source>
        <strain evidence="2">JCM 17342</strain>
    </source>
</reference>
<gene>
    <name evidence="1" type="ORF">GCM10022247_23720</name>
</gene>
<evidence type="ECO:0000313" key="2">
    <source>
        <dbReference type="Proteomes" id="UP001501747"/>
    </source>
</evidence>
<dbReference type="EMBL" id="BAABAL010000006">
    <property type="protein sequence ID" value="GAA4002218.1"/>
    <property type="molecule type" value="Genomic_DNA"/>
</dbReference>
<dbReference type="Proteomes" id="UP001501747">
    <property type="component" value="Unassembled WGS sequence"/>
</dbReference>